<dbReference type="RefSeq" id="WP_158423776.1">
    <property type="nucleotide sequence ID" value="NZ_JAOQJQ010000001.1"/>
</dbReference>
<dbReference type="Pfam" id="PF01208">
    <property type="entry name" value="URO-D"/>
    <property type="match status" value="1"/>
</dbReference>
<evidence type="ECO:0000259" key="1">
    <source>
        <dbReference type="Pfam" id="PF01208"/>
    </source>
</evidence>
<sequence>MQTNKEALLALFRGEKADFIPEIYSTMKDVVFPGERFIELGDKFDPYGTGPDAWGVLWTNQGPNPMIDGNMVAKDFKLFDDMDEWKEKVKFPPLDFMPIEDIFKGMCHGMHVNPETDVVSCLLLSGQFERMNQMIGMENALCAFYEYPDEVHKFFDAMCEYKLKCIDLAYKYLHPDMIHMHDDWGTNDNMFFSPDIWREFIKPNEKKYADRIHELGMIYMHHSCGYIQQIIPDLVEIGVDCIEPVMVKNDVDYILDNFGDKITVVGGLDNQKMEAPGSTEEEIRAEIKARMDRYVNKGRYVPYYIPTDESKFGIYIDEVNKYGRMIELKK</sequence>
<reference evidence="2 3" key="1">
    <citation type="journal article" date="2021" name="ISME Commun">
        <title>Automated analysis of genomic sequences facilitates high-throughput and comprehensive description of bacteria.</title>
        <authorList>
            <person name="Hitch T.C.A."/>
        </authorList>
    </citation>
    <scope>NUCLEOTIDE SEQUENCE [LARGE SCALE GENOMIC DNA]</scope>
    <source>
        <strain evidence="2 3">Sanger_109</strain>
    </source>
</reference>
<dbReference type="InterPro" id="IPR052024">
    <property type="entry name" value="Methanogen_methyltrans"/>
</dbReference>
<proteinExistence type="predicted"/>
<evidence type="ECO:0000313" key="2">
    <source>
        <dbReference type="EMBL" id="MCU6760896.1"/>
    </source>
</evidence>
<name>A0ABT2TFI4_9FIRM</name>
<gene>
    <name evidence="2" type="ORF">OCV88_00930</name>
</gene>
<evidence type="ECO:0000313" key="3">
    <source>
        <dbReference type="Proteomes" id="UP001652442"/>
    </source>
</evidence>
<dbReference type="PANTHER" id="PTHR47099">
    <property type="entry name" value="METHYLCOBAMIDE:COM METHYLTRANSFERASE MTBA"/>
    <property type="match status" value="1"/>
</dbReference>
<accession>A0ABT2TFI4</accession>
<feature type="domain" description="Uroporphyrinogen decarboxylase (URO-D)" evidence="1">
    <location>
        <begin position="127"/>
        <end position="301"/>
    </location>
</feature>
<protein>
    <recommendedName>
        <fullName evidence="1">Uroporphyrinogen decarboxylase (URO-D) domain-containing protein</fullName>
    </recommendedName>
</protein>
<dbReference type="Gene3D" id="3.20.20.210">
    <property type="match status" value="1"/>
</dbReference>
<keyword evidence="3" id="KW-1185">Reference proteome</keyword>
<comment type="caution">
    <text evidence="2">The sequence shown here is derived from an EMBL/GenBank/DDBJ whole genome shotgun (WGS) entry which is preliminary data.</text>
</comment>
<dbReference type="InterPro" id="IPR038071">
    <property type="entry name" value="UROD/MetE-like_sf"/>
</dbReference>
<dbReference type="Proteomes" id="UP001652442">
    <property type="component" value="Unassembled WGS sequence"/>
</dbReference>
<dbReference type="EMBL" id="JAOQJQ010000001">
    <property type="protein sequence ID" value="MCU6760896.1"/>
    <property type="molecule type" value="Genomic_DNA"/>
</dbReference>
<dbReference type="InterPro" id="IPR000257">
    <property type="entry name" value="Uroporphyrinogen_deCOase"/>
</dbReference>
<dbReference type="SUPFAM" id="SSF51726">
    <property type="entry name" value="UROD/MetE-like"/>
    <property type="match status" value="1"/>
</dbReference>
<dbReference type="PANTHER" id="PTHR47099:SF1">
    <property type="entry name" value="METHYLCOBAMIDE:COM METHYLTRANSFERASE MTBA"/>
    <property type="match status" value="1"/>
</dbReference>
<organism evidence="2 3">
    <name type="scientific">Brotonthovivens ammoniilytica</name>
    <dbReference type="NCBI Taxonomy" id="2981725"/>
    <lineage>
        <taxon>Bacteria</taxon>
        <taxon>Bacillati</taxon>
        <taxon>Bacillota</taxon>
        <taxon>Clostridia</taxon>
        <taxon>Lachnospirales</taxon>
        <taxon>Lachnospiraceae</taxon>
        <taxon>Brotonthovivens</taxon>
    </lineage>
</organism>